<evidence type="ECO:0000259" key="9">
    <source>
        <dbReference type="PROSITE" id="PS50011"/>
    </source>
</evidence>
<dbReference type="InterPro" id="IPR008271">
    <property type="entry name" value="Ser/Thr_kinase_AS"/>
</dbReference>
<feature type="binding site" evidence="6">
    <location>
        <position position="48"/>
    </location>
    <ligand>
        <name>ATP</name>
        <dbReference type="ChEBI" id="CHEBI:30616"/>
    </ligand>
</feature>
<evidence type="ECO:0000256" key="5">
    <source>
        <dbReference type="ARBA" id="ARBA00022840"/>
    </source>
</evidence>
<evidence type="ECO:0000256" key="6">
    <source>
        <dbReference type="PROSITE-ProRule" id="PRU10141"/>
    </source>
</evidence>
<keyword evidence="1 7" id="KW-0808">Transferase</keyword>
<dbReference type="SUPFAM" id="SSF56112">
    <property type="entry name" value="Protein kinase-like (PK-like)"/>
    <property type="match status" value="1"/>
</dbReference>
<dbReference type="InterPro" id="IPR001245">
    <property type="entry name" value="Ser-Thr/Tyr_kinase_cat_dom"/>
</dbReference>
<dbReference type="Pfam" id="PF13516">
    <property type="entry name" value="LRR_6"/>
    <property type="match status" value="1"/>
</dbReference>
<dbReference type="PANTHER" id="PTHR44329:SF298">
    <property type="entry name" value="MIXED LINEAGE KINASE DOMAIN-LIKE PROTEIN"/>
    <property type="match status" value="1"/>
</dbReference>
<dbReference type="Pfam" id="PF07714">
    <property type="entry name" value="PK_Tyr_Ser-Thr"/>
    <property type="match status" value="1"/>
</dbReference>
<feature type="compositionally biased region" description="Low complexity" evidence="8">
    <location>
        <begin position="314"/>
        <end position="328"/>
    </location>
</feature>
<dbReference type="CDD" id="cd13999">
    <property type="entry name" value="STKc_MAP3K-like"/>
    <property type="match status" value="1"/>
</dbReference>
<evidence type="ECO:0000256" key="3">
    <source>
        <dbReference type="ARBA" id="ARBA00022737"/>
    </source>
</evidence>
<dbReference type="Gene3D" id="3.80.10.10">
    <property type="entry name" value="Ribonuclease Inhibitor"/>
    <property type="match status" value="1"/>
</dbReference>
<gene>
    <name evidence="11" type="ORF">OKA104_LOCUS33936</name>
    <name evidence="10" type="ORF">VCS650_LOCUS15841</name>
</gene>
<dbReference type="InterPro" id="IPR001611">
    <property type="entry name" value="Leu-rich_rpt"/>
</dbReference>
<sequence>MAEDGRNDEFLKISLSDLKFKRVLGSGGFGDVYDGEWISRHEQVAIKKLRIDASFVPLKERKDFFKEMTMMHRLRFPYILNVFGVCLDRSCLAIVVEYMSLGSLYDVIRNYQLTWSDRWSIASQITKGLNHLHQFQPNPIIHRDIKSFNFLMTWGAQQSNHRFSAKVGDFGLSRFRPMSGLQMTTNGLLGTPRWMAPELFHDHSSHTTTSDVYSLGVCFWEIATGRLPYEELTTEHYYLEVILKGKTLEIPSDVQNDFSAIIISAVKKTPNERPTCLELLEYIENCLQNLGLSDSSIGEYQFRSQKSPGSTTRSTISSNYQSSTSITSSTKSYSNKQLEDTIKCTETFAAITLSDQAFLDEDMAVISAALTRNQACKDLALRNSDITPIGVTFLSLGLAVNCTLTSLDLSENSLEAVGVANVALTLHYNSTLATLRLNSTKMGDKAQFAGLAQQY</sequence>
<comment type="caution">
    <text evidence="10">The sequence shown here is derived from an EMBL/GenBank/DDBJ whole genome shotgun (WGS) entry which is preliminary data.</text>
</comment>
<dbReference type="SUPFAM" id="SSF52047">
    <property type="entry name" value="RNI-like"/>
    <property type="match status" value="1"/>
</dbReference>
<protein>
    <recommendedName>
        <fullName evidence="9">Protein kinase domain-containing protein</fullName>
    </recommendedName>
</protein>
<accession>A0A814IBY8</accession>
<dbReference type="InterPro" id="IPR011009">
    <property type="entry name" value="Kinase-like_dom_sf"/>
</dbReference>
<dbReference type="GO" id="GO:0005524">
    <property type="term" value="F:ATP binding"/>
    <property type="evidence" value="ECO:0007669"/>
    <property type="project" value="UniProtKB-UniRule"/>
</dbReference>
<feature type="compositionally biased region" description="Polar residues" evidence="8">
    <location>
        <begin position="303"/>
        <end position="313"/>
    </location>
</feature>
<evidence type="ECO:0000313" key="11">
    <source>
        <dbReference type="EMBL" id="CAF4070372.1"/>
    </source>
</evidence>
<evidence type="ECO:0000256" key="1">
    <source>
        <dbReference type="ARBA" id="ARBA00022527"/>
    </source>
</evidence>
<dbReference type="Gene3D" id="1.10.510.10">
    <property type="entry name" value="Transferase(Phosphotransferase) domain 1"/>
    <property type="match status" value="1"/>
</dbReference>
<dbReference type="OrthoDB" id="339325at2759"/>
<dbReference type="EMBL" id="CAJOAY010004447">
    <property type="protein sequence ID" value="CAF4070372.1"/>
    <property type="molecule type" value="Genomic_DNA"/>
</dbReference>
<keyword evidence="4 6" id="KW-0547">Nucleotide-binding</keyword>
<keyword evidence="1 7" id="KW-0723">Serine/threonine-protein kinase</keyword>
<feature type="region of interest" description="Disordered" evidence="8">
    <location>
        <begin position="303"/>
        <end position="328"/>
    </location>
</feature>
<feature type="domain" description="Protein kinase" evidence="9">
    <location>
        <begin position="18"/>
        <end position="287"/>
    </location>
</feature>
<dbReference type="GO" id="GO:0004674">
    <property type="term" value="F:protein serine/threonine kinase activity"/>
    <property type="evidence" value="ECO:0007669"/>
    <property type="project" value="UniProtKB-KW"/>
</dbReference>
<reference evidence="10" key="1">
    <citation type="submission" date="2021-02" db="EMBL/GenBank/DDBJ databases">
        <authorList>
            <person name="Nowell W R."/>
        </authorList>
    </citation>
    <scope>NUCLEOTIDE SEQUENCE</scope>
</reference>
<keyword evidence="5 6" id="KW-0067">ATP-binding</keyword>
<dbReference type="Proteomes" id="UP000663891">
    <property type="component" value="Unassembled WGS sequence"/>
</dbReference>
<dbReference type="InterPro" id="IPR000719">
    <property type="entry name" value="Prot_kinase_dom"/>
</dbReference>
<dbReference type="InterPro" id="IPR032675">
    <property type="entry name" value="LRR_dom_sf"/>
</dbReference>
<evidence type="ECO:0000256" key="2">
    <source>
        <dbReference type="ARBA" id="ARBA00022614"/>
    </source>
</evidence>
<dbReference type="PROSITE" id="PS00107">
    <property type="entry name" value="PROTEIN_KINASE_ATP"/>
    <property type="match status" value="1"/>
</dbReference>
<keyword evidence="3" id="KW-0677">Repeat</keyword>
<organism evidence="10 12">
    <name type="scientific">Adineta steineri</name>
    <dbReference type="NCBI Taxonomy" id="433720"/>
    <lineage>
        <taxon>Eukaryota</taxon>
        <taxon>Metazoa</taxon>
        <taxon>Spiralia</taxon>
        <taxon>Gnathifera</taxon>
        <taxon>Rotifera</taxon>
        <taxon>Eurotatoria</taxon>
        <taxon>Bdelloidea</taxon>
        <taxon>Adinetida</taxon>
        <taxon>Adinetidae</taxon>
        <taxon>Adineta</taxon>
    </lineage>
</organism>
<keyword evidence="1 7" id="KW-0418">Kinase</keyword>
<dbReference type="PROSITE" id="PS50011">
    <property type="entry name" value="PROTEIN_KINASE_DOM"/>
    <property type="match status" value="1"/>
</dbReference>
<comment type="similarity">
    <text evidence="7">Belongs to the protein kinase superfamily.</text>
</comment>
<evidence type="ECO:0000313" key="10">
    <source>
        <dbReference type="EMBL" id="CAF1021887.1"/>
    </source>
</evidence>
<proteinExistence type="inferred from homology"/>
<dbReference type="Proteomes" id="UP000663881">
    <property type="component" value="Unassembled WGS sequence"/>
</dbReference>
<dbReference type="PROSITE" id="PS00108">
    <property type="entry name" value="PROTEIN_KINASE_ST"/>
    <property type="match status" value="1"/>
</dbReference>
<dbReference type="SMART" id="SM00220">
    <property type="entry name" value="S_TKc"/>
    <property type="match status" value="1"/>
</dbReference>
<dbReference type="InterPro" id="IPR051681">
    <property type="entry name" value="Ser/Thr_Kinases-Pseudokinases"/>
</dbReference>
<dbReference type="AlphaFoldDB" id="A0A814IBY8"/>
<evidence type="ECO:0000256" key="8">
    <source>
        <dbReference type="SAM" id="MobiDB-lite"/>
    </source>
</evidence>
<evidence type="ECO:0000256" key="7">
    <source>
        <dbReference type="RuleBase" id="RU000304"/>
    </source>
</evidence>
<evidence type="ECO:0000256" key="4">
    <source>
        <dbReference type="ARBA" id="ARBA00022741"/>
    </source>
</evidence>
<name>A0A814IBY8_9BILA</name>
<dbReference type="PANTHER" id="PTHR44329">
    <property type="entry name" value="SERINE/THREONINE-PROTEIN KINASE TNNI3K-RELATED"/>
    <property type="match status" value="1"/>
</dbReference>
<keyword evidence="2" id="KW-0433">Leucine-rich repeat</keyword>
<dbReference type="InterPro" id="IPR017441">
    <property type="entry name" value="Protein_kinase_ATP_BS"/>
</dbReference>
<dbReference type="EMBL" id="CAJNON010000139">
    <property type="protein sequence ID" value="CAF1021887.1"/>
    <property type="molecule type" value="Genomic_DNA"/>
</dbReference>
<evidence type="ECO:0000313" key="12">
    <source>
        <dbReference type="Proteomes" id="UP000663891"/>
    </source>
</evidence>